<reference evidence="3" key="2">
    <citation type="submission" date="2019-01" db="EMBL/GenBank/DDBJ databases">
        <title>Genome sequence of Desulfonema ishimotonii strain Tokyo 01.</title>
        <authorList>
            <person name="Fukui M."/>
        </authorList>
    </citation>
    <scope>NUCLEOTIDE SEQUENCE [LARGE SCALE GENOMIC DNA]</scope>
    <source>
        <strain evidence="3">Tokyo 01</strain>
    </source>
</reference>
<dbReference type="PANTHER" id="PTHR35849">
    <property type="entry name" value="BLR2341 PROTEIN"/>
    <property type="match status" value="1"/>
</dbReference>
<keyword evidence="3" id="KW-1185">Reference proteome</keyword>
<protein>
    <submittedName>
        <fullName evidence="2">Anti-sigma factor antagonist</fullName>
    </submittedName>
</protein>
<evidence type="ECO:0000313" key="3">
    <source>
        <dbReference type="Proteomes" id="UP000288096"/>
    </source>
</evidence>
<feature type="domain" description="STAS" evidence="1">
    <location>
        <begin position="1"/>
        <end position="104"/>
    </location>
</feature>
<gene>
    <name evidence="2" type="ORF">DENIS_1852</name>
</gene>
<name>A0A401FV90_9BACT</name>
<dbReference type="OrthoDB" id="8527158at2"/>
<sequence length="104" mass="11049">MTFTKQEKDGCARVSVEGAMSVYEAADLRDLFVSCFDQHDGLILDLSAVTECDTAGLQLLCAARVTADSEGKLFVTENMSGPVSDALRAAGLSADEISGRKEEV</sequence>
<dbReference type="PANTHER" id="PTHR35849:SF2">
    <property type="entry name" value="BLR2341 PROTEIN"/>
    <property type="match status" value="1"/>
</dbReference>
<dbReference type="InterPro" id="IPR036513">
    <property type="entry name" value="STAS_dom_sf"/>
</dbReference>
<dbReference type="Pfam" id="PF13466">
    <property type="entry name" value="STAS_2"/>
    <property type="match status" value="1"/>
</dbReference>
<dbReference type="RefSeq" id="WP_124328245.1">
    <property type="nucleotide sequence ID" value="NZ_BEXT01000001.1"/>
</dbReference>
<evidence type="ECO:0000259" key="1">
    <source>
        <dbReference type="PROSITE" id="PS50801"/>
    </source>
</evidence>
<dbReference type="InterPro" id="IPR058548">
    <property type="entry name" value="MlaB-like_STAS"/>
</dbReference>
<proteinExistence type="predicted"/>
<dbReference type="EMBL" id="BEXT01000001">
    <property type="protein sequence ID" value="GBC60892.1"/>
    <property type="molecule type" value="Genomic_DNA"/>
</dbReference>
<dbReference type="CDD" id="cd07043">
    <property type="entry name" value="STAS_anti-anti-sigma_factors"/>
    <property type="match status" value="1"/>
</dbReference>
<accession>A0A401FV90</accession>
<reference evidence="3" key="1">
    <citation type="submission" date="2017-11" db="EMBL/GenBank/DDBJ databases">
        <authorList>
            <person name="Watanabe M."/>
            <person name="Kojima H."/>
        </authorList>
    </citation>
    <scope>NUCLEOTIDE SEQUENCE [LARGE SCALE GENOMIC DNA]</scope>
    <source>
        <strain evidence="3">Tokyo 01</strain>
    </source>
</reference>
<dbReference type="Proteomes" id="UP000288096">
    <property type="component" value="Unassembled WGS sequence"/>
</dbReference>
<dbReference type="AlphaFoldDB" id="A0A401FV90"/>
<dbReference type="InterPro" id="IPR052746">
    <property type="entry name" value="MlaB_ABC_Transporter"/>
</dbReference>
<organism evidence="2 3">
    <name type="scientific">Desulfonema ishimotonii</name>
    <dbReference type="NCBI Taxonomy" id="45657"/>
    <lineage>
        <taxon>Bacteria</taxon>
        <taxon>Pseudomonadati</taxon>
        <taxon>Thermodesulfobacteriota</taxon>
        <taxon>Desulfobacteria</taxon>
        <taxon>Desulfobacterales</taxon>
        <taxon>Desulfococcaceae</taxon>
        <taxon>Desulfonema</taxon>
    </lineage>
</organism>
<dbReference type="SUPFAM" id="SSF52091">
    <property type="entry name" value="SpoIIaa-like"/>
    <property type="match status" value="1"/>
</dbReference>
<dbReference type="Gene3D" id="3.30.750.24">
    <property type="entry name" value="STAS domain"/>
    <property type="match status" value="1"/>
</dbReference>
<dbReference type="InterPro" id="IPR002645">
    <property type="entry name" value="STAS_dom"/>
</dbReference>
<dbReference type="PROSITE" id="PS50801">
    <property type="entry name" value="STAS"/>
    <property type="match status" value="1"/>
</dbReference>
<comment type="caution">
    <text evidence="2">The sequence shown here is derived from an EMBL/GenBank/DDBJ whole genome shotgun (WGS) entry which is preliminary data.</text>
</comment>
<evidence type="ECO:0000313" key="2">
    <source>
        <dbReference type="EMBL" id="GBC60892.1"/>
    </source>
</evidence>